<evidence type="ECO:0000313" key="1">
    <source>
        <dbReference type="EMBL" id="MBK9795254.1"/>
    </source>
</evidence>
<name>A0A9D7SEW8_9BACT</name>
<accession>A0A9D7SEW8</accession>
<sequence length="97" mass="10380">MKVLKCWKQSTVVGQSTAYLLAFQGHLGGGAHGHFRLAEAHVTHQQPVHGTRRLQVSLHRLDGSIWSGVGEGEAGVEGRHVRPAGGIGVALLSLRWA</sequence>
<dbReference type="AlphaFoldDB" id="A0A9D7SEW8"/>
<gene>
    <name evidence="1" type="ORF">IPP58_01920</name>
</gene>
<dbReference type="Proteomes" id="UP000886657">
    <property type="component" value="Unassembled WGS sequence"/>
</dbReference>
<evidence type="ECO:0000313" key="2">
    <source>
        <dbReference type="Proteomes" id="UP000886657"/>
    </source>
</evidence>
<proteinExistence type="predicted"/>
<comment type="caution">
    <text evidence="1">The sequence shown here is derived from an EMBL/GenBank/DDBJ whole genome shotgun (WGS) entry which is preliminary data.</text>
</comment>
<organism evidence="1 2">
    <name type="scientific">Candidatus Geothrix skivensis</name>
    <dbReference type="NCBI Taxonomy" id="2954439"/>
    <lineage>
        <taxon>Bacteria</taxon>
        <taxon>Pseudomonadati</taxon>
        <taxon>Acidobacteriota</taxon>
        <taxon>Holophagae</taxon>
        <taxon>Holophagales</taxon>
        <taxon>Holophagaceae</taxon>
        <taxon>Geothrix</taxon>
    </lineage>
</organism>
<dbReference type="EMBL" id="JADKIO010000004">
    <property type="protein sequence ID" value="MBK9795254.1"/>
    <property type="molecule type" value="Genomic_DNA"/>
</dbReference>
<protein>
    <submittedName>
        <fullName evidence="1">Uncharacterized protein</fullName>
    </submittedName>
</protein>
<reference evidence="1" key="1">
    <citation type="submission" date="2020-10" db="EMBL/GenBank/DDBJ databases">
        <title>Connecting structure to function with the recovery of over 1000 high-quality activated sludge metagenome-assembled genomes encoding full-length rRNA genes using long-read sequencing.</title>
        <authorList>
            <person name="Singleton C.M."/>
            <person name="Petriglieri F."/>
            <person name="Kristensen J.M."/>
            <person name="Kirkegaard R.H."/>
            <person name="Michaelsen T.Y."/>
            <person name="Andersen M.H."/>
            <person name="Karst S.M."/>
            <person name="Dueholm M.S."/>
            <person name="Nielsen P.H."/>
            <person name="Albertsen M."/>
        </authorList>
    </citation>
    <scope>NUCLEOTIDE SEQUENCE</scope>
    <source>
        <strain evidence="1">Skiv_18-Q3-R9-52_MAXAC.067</strain>
    </source>
</reference>